<feature type="domain" description="Copper resistance protein D" evidence="7">
    <location>
        <begin position="248"/>
        <end position="344"/>
    </location>
</feature>
<proteinExistence type="predicted"/>
<dbReference type="EMBL" id="AUBJ02000001">
    <property type="protein sequence ID" value="MCP2334124.1"/>
    <property type="molecule type" value="Genomic_DNA"/>
</dbReference>
<evidence type="ECO:0000256" key="4">
    <source>
        <dbReference type="ARBA" id="ARBA00022989"/>
    </source>
</evidence>
<feature type="transmembrane region" description="Helical" evidence="6">
    <location>
        <begin position="533"/>
        <end position="556"/>
    </location>
</feature>
<keyword evidence="3 6" id="KW-0812">Transmembrane</keyword>
<keyword evidence="2" id="KW-1003">Cell membrane</keyword>
<name>A0ABT1JPM7_ACTCY</name>
<gene>
    <name evidence="8" type="ORF">G443_004394</name>
</gene>
<dbReference type="PANTHER" id="PTHR34820">
    <property type="entry name" value="INNER MEMBRANE PROTEIN YEBZ"/>
    <property type="match status" value="1"/>
</dbReference>
<evidence type="ECO:0000313" key="8">
    <source>
        <dbReference type="EMBL" id="MCP2334124.1"/>
    </source>
</evidence>
<evidence type="ECO:0000256" key="2">
    <source>
        <dbReference type="ARBA" id="ARBA00022475"/>
    </source>
</evidence>
<evidence type="ECO:0000313" key="9">
    <source>
        <dbReference type="Proteomes" id="UP000791080"/>
    </source>
</evidence>
<feature type="transmembrane region" description="Helical" evidence="6">
    <location>
        <begin position="252"/>
        <end position="273"/>
    </location>
</feature>
<keyword evidence="9" id="KW-1185">Reference proteome</keyword>
<evidence type="ECO:0000256" key="3">
    <source>
        <dbReference type="ARBA" id="ARBA00022692"/>
    </source>
</evidence>
<keyword evidence="4 6" id="KW-1133">Transmembrane helix</keyword>
<keyword evidence="5 6" id="KW-0472">Membrane</keyword>
<feature type="transmembrane region" description="Helical" evidence="6">
    <location>
        <begin position="577"/>
        <end position="598"/>
    </location>
</feature>
<comment type="subcellular location">
    <subcellularLocation>
        <location evidence="1">Cell membrane</location>
        <topology evidence="1">Multi-pass membrane protein</topology>
    </subcellularLocation>
</comment>
<feature type="transmembrane region" description="Helical" evidence="6">
    <location>
        <begin position="21"/>
        <end position="46"/>
    </location>
</feature>
<dbReference type="Proteomes" id="UP000791080">
    <property type="component" value="Unassembled WGS sequence"/>
</dbReference>
<feature type="transmembrane region" description="Helical" evidence="6">
    <location>
        <begin position="415"/>
        <end position="436"/>
    </location>
</feature>
<dbReference type="RefSeq" id="WP_026418551.1">
    <property type="nucleotide sequence ID" value="NZ_AUBJ02000001.1"/>
</dbReference>
<dbReference type="PANTHER" id="PTHR34820:SF4">
    <property type="entry name" value="INNER MEMBRANE PROTEIN YEBZ"/>
    <property type="match status" value="1"/>
</dbReference>
<feature type="transmembrane region" description="Helical" evidence="6">
    <location>
        <begin position="217"/>
        <end position="240"/>
    </location>
</feature>
<evidence type="ECO:0000256" key="6">
    <source>
        <dbReference type="SAM" id="Phobius"/>
    </source>
</evidence>
<feature type="transmembrane region" description="Helical" evidence="6">
    <location>
        <begin position="448"/>
        <end position="472"/>
    </location>
</feature>
<feature type="transmembrane region" description="Helical" evidence="6">
    <location>
        <begin position="326"/>
        <end position="345"/>
    </location>
</feature>
<feature type="transmembrane region" description="Helical" evidence="6">
    <location>
        <begin position="160"/>
        <end position="179"/>
    </location>
</feature>
<organism evidence="8 9">
    <name type="scientific">Actinoalloteichus caeruleus DSM 43889</name>
    <dbReference type="NCBI Taxonomy" id="1120930"/>
    <lineage>
        <taxon>Bacteria</taxon>
        <taxon>Bacillati</taxon>
        <taxon>Actinomycetota</taxon>
        <taxon>Actinomycetes</taxon>
        <taxon>Pseudonocardiales</taxon>
        <taxon>Pseudonocardiaceae</taxon>
        <taxon>Actinoalloteichus</taxon>
        <taxon>Actinoalloteichus cyanogriseus</taxon>
    </lineage>
</organism>
<evidence type="ECO:0000256" key="1">
    <source>
        <dbReference type="ARBA" id="ARBA00004651"/>
    </source>
</evidence>
<sequence length="677" mass="71916">MSPTLTTERVEADRKEPARRSAVGVLAVVLPGTVLAALVAALVLMLSATDTYLALGLPDPGDVVRYGLPVARVVAEVGAAVTIGSLLLAAFLTPPQRSGELAADGFAAVRIASWAAAAWALGAAVTVPLSLADAVGWPLARVLDWEMFGELLGQLEQARAWAWTAGLALAVAVACRVVLTWSWAVAWFFLSLAALLPVAMTGHSASGGAHDVATNSLLFHLFGTMLWVGGLIALVTHALRGGRHLGLAARRFSRLALVCWIAMGVSGVVNALSRLRPDELLTSTYGQLVVAKAVAILLLLVFGYLQRERSVAEIERTGSARPLIRLGAVEILLMLVTVGLAVGLGRTPPPREVANTEISAMELVLGFELDGPFTFGRMVLDWRFDLVYGTLSLVLAGLYLAGVRRLRRRGDAWPVGRTVAWLGGCATVLIATSSGLGKYSPAMFSAHMGAHMMLAMLAPILLALGGAVTLALRALPTAGKDGAPGPREWLLAAVQSPVTRVLAHPLVALVLFVGSFYGLYFSGLFDVALDQHWAHLAMNAHFLVTGYLFYWLVIGVDPAPHRLAPMGRLGLMFASMPFHAFFGIILMGSSTIIGESFYRGLSLPWVSDLLEDQRLGGGLSWASGEVPVLVVIVALLVQWARSDARDAARSDRRAESDGDADLAAYNRMLRDLNGPGK</sequence>
<feature type="transmembrane region" description="Helical" evidence="6">
    <location>
        <begin position="386"/>
        <end position="403"/>
    </location>
</feature>
<feature type="transmembrane region" description="Helical" evidence="6">
    <location>
        <begin position="618"/>
        <end position="640"/>
    </location>
</feature>
<dbReference type="InterPro" id="IPR008457">
    <property type="entry name" value="Cu-R_CopD_dom"/>
</dbReference>
<feature type="transmembrane region" description="Helical" evidence="6">
    <location>
        <begin position="285"/>
        <end position="305"/>
    </location>
</feature>
<comment type="caution">
    <text evidence="8">The sequence shown here is derived from an EMBL/GenBank/DDBJ whole genome shotgun (WGS) entry which is preliminary data.</text>
</comment>
<reference evidence="8 9" key="1">
    <citation type="submission" date="2022-06" db="EMBL/GenBank/DDBJ databases">
        <title>Genomic Encyclopedia of Type Strains, Phase I: the one thousand microbial genomes (KMG-I) project.</title>
        <authorList>
            <person name="Kyrpides N."/>
        </authorList>
    </citation>
    <scope>NUCLEOTIDE SEQUENCE [LARGE SCALE GENOMIC DNA]</scope>
    <source>
        <strain evidence="8 9">DSM 43889</strain>
    </source>
</reference>
<dbReference type="InterPro" id="IPR032694">
    <property type="entry name" value="CopC/D"/>
</dbReference>
<dbReference type="Pfam" id="PF09678">
    <property type="entry name" value="Caa3_CtaG"/>
    <property type="match status" value="1"/>
</dbReference>
<evidence type="ECO:0000259" key="7">
    <source>
        <dbReference type="Pfam" id="PF05425"/>
    </source>
</evidence>
<feature type="transmembrane region" description="Helical" evidence="6">
    <location>
        <begin position="501"/>
        <end position="521"/>
    </location>
</feature>
<evidence type="ECO:0000256" key="5">
    <source>
        <dbReference type="ARBA" id="ARBA00023136"/>
    </source>
</evidence>
<dbReference type="InterPro" id="IPR019108">
    <property type="entry name" value="Caa3_assmbl_CtaG-rel"/>
</dbReference>
<accession>A0ABT1JPM7</accession>
<dbReference type="Pfam" id="PF05425">
    <property type="entry name" value="CopD"/>
    <property type="match status" value="1"/>
</dbReference>
<protein>
    <submittedName>
        <fullName evidence="8">Copper resistance protein D</fullName>
    </submittedName>
</protein>
<feature type="transmembrane region" description="Helical" evidence="6">
    <location>
        <begin position="186"/>
        <end position="205"/>
    </location>
</feature>
<feature type="transmembrane region" description="Helical" evidence="6">
    <location>
        <begin position="66"/>
        <end position="93"/>
    </location>
</feature>
<feature type="transmembrane region" description="Helical" evidence="6">
    <location>
        <begin position="114"/>
        <end position="140"/>
    </location>
</feature>